<dbReference type="Gene3D" id="3.40.50.300">
    <property type="entry name" value="P-loop containing nucleotide triphosphate hydrolases"/>
    <property type="match status" value="2"/>
</dbReference>
<dbReference type="PANTHER" id="PTHR43392:SF2">
    <property type="entry name" value="AAA-TYPE ATPASE FAMILY PROTEIN _ ANKYRIN REPEAT FAMILY PROTEIN"/>
    <property type="match status" value="1"/>
</dbReference>
<dbReference type="Gene3D" id="1.10.8.60">
    <property type="match status" value="2"/>
</dbReference>
<dbReference type="CDD" id="cd00009">
    <property type="entry name" value="AAA"/>
    <property type="match status" value="2"/>
</dbReference>
<comment type="caution">
    <text evidence="5">The sequence shown here is derived from an EMBL/GenBank/DDBJ whole genome shotgun (WGS) entry which is preliminary data.</text>
</comment>
<feature type="domain" description="AAA+ ATPase" evidence="4">
    <location>
        <begin position="292"/>
        <end position="414"/>
    </location>
</feature>
<dbReference type="EMBL" id="RHHS01000047">
    <property type="protein sequence ID" value="RNB53662.1"/>
    <property type="molecule type" value="Genomic_DNA"/>
</dbReference>
<accession>A0A3M8AR75</accession>
<evidence type="ECO:0000256" key="1">
    <source>
        <dbReference type="ARBA" id="ARBA00010378"/>
    </source>
</evidence>
<protein>
    <submittedName>
        <fullName evidence="5">AAA family ATPase</fullName>
    </submittedName>
</protein>
<keyword evidence="6" id="KW-1185">Reference proteome</keyword>
<keyword evidence="3" id="KW-0067">ATP-binding</keyword>
<dbReference type="SMART" id="SM00382">
    <property type="entry name" value="AAA"/>
    <property type="match status" value="2"/>
</dbReference>
<reference evidence="5 6" key="1">
    <citation type="submission" date="2018-10" db="EMBL/GenBank/DDBJ databases">
        <title>Phylogenomics of Brevibacillus.</title>
        <authorList>
            <person name="Dunlap C."/>
        </authorList>
    </citation>
    <scope>NUCLEOTIDE SEQUENCE [LARGE SCALE GENOMIC DNA]</scope>
    <source>
        <strain evidence="5 6">DSM 100115</strain>
    </source>
</reference>
<evidence type="ECO:0000313" key="5">
    <source>
        <dbReference type="EMBL" id="RNB53662.1"/>
    </source>
</evidence>
<evidence type="ECO:0000313" key="6">
    <source>
        <dbReference type="Proteomes" id="UP000268829"/>
    </source>
</evidence>
<evidence type="ECO:0000256" key="3">
    <source>
        <dbReference type="ARBA" id="ARBA00022840"/>
    </source>
</evidence>
<evidence type="ECO:0000259" key="4">
    <source>
        <dbReference type="SMART" id="SM00382"/>
    </source>
</evidence>
<proteinExistence type="inferred from homology"/>
<comment type="similarity">
    <text evidence="1">Belongs to the CbxX/CfxQ family.</text>
</comment>
<dbReference type="PRINTS" id="PR00819">
    <property type="entry name" value="CBXCFQXSUPER"/>
</dbReference>
<keyword evidence="2" id="KW-0547">Nucleotide-binding</keyword>
<dbReference type="InterPro" id="IPR050773">
    <property type="entry name" value="CbxX/CfxQ_RuBisCO_ESX"/>
</dbReference>
<gene>
    <name evidence="5" type="ORF">EDM57_18930</name>
</gene>
<feature type="domain" description="AAA+ ATPase" evidence="4">
    <location>
        <begin position="567"/>
        <end position="705"/>
    </location>
</feature>
<dbReference type="Pfam" id="PF00004">
    <property type="entry name" value="AAA"/>
    <property type="match status" value="2"/>
</dbReference>
<dbReference type="InterPro" id="IPR000641">
    <property type="entry name" value="CbxX/CfxQ"/>
</dbReference>
<dbReference type="InterPro" id="IPR027417">
    <property type="entry name" value="P-loop_NTPase"/>
</dbReference>
<dbReference type="InterPro" id="IPR041627">
    <property type="entry name" value="AAA_lid_6"/>
</dbReference>
<name>A0A3M8AR75_9BACL</name>
<dbReference type="OrthoDB" id="9806903at2"/>
<evidence type="ECO:0000256" key="2">
    <source>
        <dbReference type="ARBA" id="ARBA00022741"/>
    </source>
</evidence>
<dbReference type="PANTHER" id="PTHR43392">
    <property type="entry name" value="AAA-TYPE ATPASE FAMILY PROTEIN / ANKYRIN REPEAT FAMILY PROTEIN"/>
    <property type="match status" value="1"/>
</dbReference>
<dbReference type="GO" id="GO:0016887">
    <property type="term" value="F:ATP hydrolysis activity"/>
    <property type="evidence" value="ECO:0007669"/>
    <property type="project" value="InterPro"/>
</dbReference>
<dbReference type="Pfam" id="PF17866">
    <property type="entry name" value="AAA_lid_6"/>
    <property type="match status" value="2"/>
</dbReference>
<sequence>MQQQHERDLQPAGDGALVDPAKIQAYTEAECLALLQKIIEETRSDSANGQHDRAEAAVLTRLSVLRMAKKGGFALAQEWLERALTLQPDDPYALEVRLRLAFSQLRSHELETAFPTVRETDNVVAKRRAVEVVQEKATHAQAEIEQWQAIAKDALQTAIKLGDERAQATATGLVELYDRRQKLLSELLERVQAYGASLSGVFFSAELLTQLQETIRALNGQAQEKEQLLPEEETDVASQAPEAERHGELSALEQLESLIGLRDIKQRVRQLAQFLQYRKLREEKGWHMHDQLPLHLVLMGNPGTGKTTLARLIARLYHELGLLANGQLVEVDRSHLVGGYVGQTEQRVMEAIKQADGGVLFIDEAYSLKRPDSSGSDYGQNAIDTLVAAMTSGEYAGRFVVILAGYPEEMRQFLYANPGLYSRFPQAGHFVLPDYDADELVQIADAVAARNDFTLTEAAKTALRERIEKAQVDDTFGNARTVTNLVLDAIFAKGRATAGKALQWDDFTILRPEDVSEAPQPTAESSAEATLQSLIGLEAVKAELKKIAAYVAVQQERAARGLPRNAIELHAVFTGNPGTGKTTVAKLYAQMLQEVGYLKRGHLVTASRADLVAGFVGQTAALTRRKVREALGGVLFIDEAYALLGPSQQDFGQEAIHTLVEEMTRHAENLVVVLAGYPGEMNGLLLSNPGLLSRFKKYIHFPDYSVAELVQILQQAADKAGYVIEESAVAAIVQRLEQASKEQRLHGNGRFSHNLLQEAIQNQAMRITGVSRENWDDELLTTLLWSDFQPLFTWEAEENGTKV</sequence>
<dbReference type="SUPFAM" id="SSF52540">
    <property type="entry name" value="P-loop containing nucleoside triphosphate hydrolases"/>
    <property type="match status" value="2"/>
</dbReference>
<dbReference type="InterPro" id="IPR003959">
    <property type="entry name" value="ATPase_AAA_core"/>
</dbReference>
<organism evidence="5 6">
    <name type="scientific">Brevibacillus gelatini</name>
    <dbReference type="NCBI Taxonomy" id="1655277"/>
    <lineage>
        <taxon>Bacteria</taxon>
        <taxon>Bacillati</taxon>
        <taxon>Bacillota</taxon>
        <taxon>Bacilli</taxon>
        <taxon>Bacillales</taxon>
        <taxon>Paenibacillaceae</taxon>
        <taxon>Brevibacillus</taxon>
    </lineage>
</organism>
<dbReference type="GO" id="GO:0005524">
    <property type="term" value="F:ATP binding"/>
    <property type="evidence" value="ECO:0007669"/>
    <property type="project" value="UniProtKB-KW"/>
</dbReference>
<dbReference type="AlphaFoldDB" id="A0A3M8AR75"/>
<dbReference type="Proteomes" id="UP000268829">
    <property type="component" value="Unassembled WGS sequence"/>
</dbReference>
<dbReference type="RefSeq" id="WP_122906253.1">
    <property type="nucleotide sequence ID" value="NZ_RHHS01000047.1"/>
</dbReference>
<dbReference type="InterPro" id="IPR003593">
    <property type="entry name" value="AAA+_ATPase"/>
</dbReference>
<dbReference type="FunFam" id="3.40.50.300:FF:000216">
    <property type="entry name" value="Type VII secretion ATPase EccA"/>
    <property type="match status" value="2"/>
</dbReference>